<dbReference type="Proteomes" id="UP000198406">
    <property type="component" value="Unassembled WGS sequence"/>
</dbReference>
<feature type="compositionally biased region" description="Basic and acidic residues" evidence="1">
    <location>
        <begin position="310"/>
        <end position="319"/>
    </location>
</feature>
<feature type="region of interest" description="Disordered" evidence="1">
    <location>
        <begin position="1"/>
        <end position="176"/>
    </location>
</feature>
<feature type="compositionally biased region" description="Polar residues" evidence="1">
    <location>
        <begin position="289"/>
        <end position="299"/>
    </location>
</feature>
<feature type="compositionally biased region" description="Acidic residues" evidence="1">
    <location>
        <begin position="300"/>
        <end position="309"/>
    </location>
</feature>
<feature type="compositionally biased region" description="Polar residues" evidence="1">
    <location>
        <begin position="127"/>
        <end position="137"/>
    </location>
</feature>
<protein>
    <submittedName>
        <fullName evidence="2">Uncharacterized protein</fullName>
    </submittedName>
</protein>
<dbReference type="AlphaFoldDB" id="A0A1Z5J6R9"/>
<feature type="compositionally biased region" description="Acidic residues" evidence="1">
    <location>
        <begin position="273"/>
        <end position="285"/>
    </location>
</feature>
<dbReference type="EMBL" id="BDSP01000011">
    <property type="protein sequence ID" value="GAX09704.1"/>
    <property type="molecule type" value="Genomic_DNA"/>
</dbReference>
<evidence type="ECO:0000256" key="1">
    <source>
        <dbReference type="SAM" id="MobiDB-lite"/>
    </source>
</evidence>
<gene>
    <name evidence="2" type="ORF">FisN_19Lh173</name>
</gene>
<feature type="compositionally biased region" description="Polar residues" evidence="1">
    <location>
        <begin position="166"/>
        <end position="176"/>
    </location>
</feature>
<feature type="compositionally biased region" description="Polar residues" evidence="1">
    <location>
        <begin position="46"/>
        <end position="56"/>
    </location>
</feature>
<name>A0A1Z5J6R9_FISSO</name>
<organism evidence="2 3">
    <name type="scientific">Fistulifera solaris</name>
    <name type="common">Oleaginous diatom</name>
    <dbReference type="NCBI Taxonomy" id="1519565"/>
    <lineage>
        <taxon>Eukaryota</taxon>
        <taxon>Sar</taxon>
        <taxon>Stramenopiles</taxon>
        <taxon>Ochrophyta</taxon>
        <taxon>Bacillariophyta</taxon>
        <taxon>Bacillariophyceae</taxon>
        <taxon>Bacillariophycidae</taxon>
        <taxon>Naviculales</taxon>
        <taxon>Naviculaceae</taxon>
        <taxon>Fistulifera</taxon>
    </lineage>
</organism>
<evidence type="ECO:0000313" key="2">
    <source>
        <dbReference type="EMBL" id="GAX09704.1"/>
    </source>
</evidence>
<keyword evidence="3" id="KW-1185">Reference proteome</keyword>
<sequence length="319" mass="34785">MEVVNEHDEADDGHQGIAIVEDENSRVQQKPTRGSPERPRGLSRKPSVQRSESGSLNAMRGAIRPGTIPIRSQSMRAVVRPLAPTKSTDHLASMRASRAQRGNISRVAPVRSQSSVLGAPRRVPPDRTSSVDSTNSLRAFRRDQMGGVEPGTMELQRLRGGPGASLTRNPSDMSNLTDMTGGDLSCFTMDSVNLRKAQLVADPIFADDGTYNEEDSYADHESVSRASMFSEYTPGAARNIPEPRLGVNRTPSRLGAIRVDRRPHPAQPREDETSSSEEGNDDDDDRSFGSVTSGLTQDFTDNDFLDDSESENHHEASEG</sequence>
<proteinExistence type="predicted"/>
<dbReference type="OrthoDB" id="56537at2759"/>
<feature type="region of interest" description="Disordered" evidence="1">
    <location>
        <begin position="234"/>
        <end position="319"/>
    </location>
</feature>
<feature type="compositionally biased region" description="Basic and acidic residues" evidence="1">
    <location>
        <begin position="258"/>
        <end position="272"/>
    </location>
</feature>
<dbReference type="InParanoid" id="A0A1Z5J6R9"/>
<reference evidence="2 3" key="1">
    <citation type="journal article" date="2015" name="Plant Cell">
        <title>Oil accumulation by the oleaginous diatom Fistulifera solaris as revealed by the genome and transcriptome.</title>
        <authorList>
            <person name="Tanaka T."/>
            <person name="Maeda Y."/>
            <person name="Veluchamy A."/>
            <person name="Tanaka M."/>
            <person name="Abida H."/>
            <person name="Marechal E."/>
            <person name="Bowler C."/>
            <person name="Muto M."/>
            <person name="Sunaga Y."/>
            <person name="Tanaka M."/>
            <person name="Yoshino T."/>
            <person name="Taniguchi T."/>
            <person name="Fukuda Y."/>
            <person name="Nemoto M."/>
            <person name="Matsumoto M."/>
            <person name="Wong P.S."/>
            <person name="Aburatani S."/>
            <person name="Fujibuchi W."/>
        </authorList>
    </citation>
    <scope>NUCLEOTIDE SEQUENCE [LARGE SCALE GENOMIC DNA]</scope>
    <source>
        <strain evidence="2 3">JPCC DA0580</strain>
    </source>
</reference>
<accession>A0A1Z5J6R9</accession>
<comment type="caution">
    <text evidence="2">The sequence shown here is derived from an EMBL/GenBank/DDBJ whole genome shotgun (WGS) entry which is preliminary data.</text>
</comment>
<evidence type="ECO:0000313" key="3">
    <source>
        <dbReference type="Proteomes" id="UP000198406"/>
    </source>
</evidence>